<evidence type="ECO:0000256" key="1">
    <source>
        <dbReference type="SAM" id="MobiDB-lite"/>
    </source>
</evidence>
<feature type="transmembrane region" description="Helical" evidence="2">
    <location>
        <begin position="51"/>
        <end position="72"/>
    </location>
</feature>
<reference evidence="4" key="2">
    <citation type="submission" date="2020-05" db="UniProtKB">
        <authorList>
            <consortium name="EnsemblMetazoa"/>
        </authorList>
    </citation>
    <scope>IDENTIFICATION</scope>
    <source>
        <strain evidence="4">IAEA</strain>
    </source>
</reference>
<proteinExistence type="predicted"/>
<feature type="region of interest" description="Disordered" evidence="1">
    <location>
        <begin position="168"/>
        <end position="193"/>
    </location>
</feature>
<protein>
    <recommendedName>
        <fullName evidence="3">Plastocyanin-like domain-containing protein</fullName>
    </recommendedName>
</protein>
<reference evidence="5" key="1">
    <citation type="submission" date="2015-01" db="EMBL/GenBank/DDBJ databases">
        <authorList>
            <person name="Aksoy S."/>
            <person name="Warren W."/>
            <person name="Wilson R.K."/>
        </authorList>
    </citation>
    <scope>NUCLEOTIDE SEQUENCE [LARGE SCALE GENOMIC DNA]</scope>
    <source>
        <strain evidence="5">IAEA</strain>
    </source>
</reference>
<evidence type="ECO:0000313" key="4">
    <source>
        <dbReference type="EnsemblMetazoa" id="GPPI040894-PA"/>
    </source>
</evidence>
<dbReference type="SUPFAM" id="SSF49503">
    <property type="entry name" value="Cupredoxins"/>
    <property type="match status" value="1"/>
</dbReference>
<evidence type="ECO:0000256" key="2">
    <source>
        <dbReference type="SAM" id="Phobius"/>
    </source>
</evidence>
<dbReference type="InterPro" id="IPR008972">
    <property type="entry name" value="Cupredoxin"/>
</dbReference>
<feature type="domain" description="Plastocyanin-like" evidence="3">
    <location>
        <begin position="213"/>
        <end position="258"/>
    </location>
</feature>
<dbReference type="VEuPathDB" id="VectorBase:GPPI040894"/>
<dbReference type="Pfam" id="PF00394">
    <property type="entry name" value="Cu-oxidase"/>
    <property type="match status" value="1"/>
</dbReference>
<dbReference type="AlphaFoldDB" id="A0A1B0BUH1"/>
<keyword evidence="2" id="KW-0812">Transmembrane</keyword>
<dbReference type="Proteomes" id="UP000092460">
    <property type="component" value="Unassembled WGS sequence"/>
</dbReference>
<organism evidence="4 5">
    <name type="scientific">Glossina palpalis gambiensis</name>
    <dbReference type="NCBI Taxonomy" id="67801"/>
    <lineage>
        <taxon>Eukaryota</taxon>
        <taxon>Metazoa</taxon>
        <taxon>Ecdysozoa</taxon>
        <taxon>Arthropoda</taxon>
        <taxon>Hexapoda</taxon>
        <taxon>Insecta</taxon>
        <taxon>Pterygota</taxon>
        <taxon>Neoptera</taxon>
        <taxon>Endopterygota</taxon>
        <taxon>Diptera</taxon>
        <taxon>Brachycera</taxon>
        <taxon>Muscomorpha</taxon>
        <taxon>Hippoboscoidea</taxon>
        <taxon>Glossinidae</taxon>
        <taxon>Glossina</taxon>
    </lineage>
</organism>
<keyword evidence="2" id="KW-1133">Transmembrane helix</keyword>
<accession>A0A1B0BUH1</accession>
<name>A0A1B0BUH1_9MUSC</name>
<sequence length="260" mass="28207">MPVGNALYTEKKNKRHLPPDTCKRMDCSTPAIRVLKCNIAEAGLVRGHFQLLAAAAVVEAVVTLILVTLLLVDAFVLKRSMRLRALSAHSSFVILLIFVVLALASAIIVSAPKRSLRFNSFSSASTLARFVDITQPKRSALFFNISNCFSSLTTAGNTAVGLCNKSFSSDNTASSSSKSSPEIAESSNNGSPSIAACKRSCNSVLLPLMERPHQHDLLVIASNGNDIEPLKVQQVMFHGGECYDFVLHANRRVKNYWLGI</sequence>
<feature type="compositionally biased region" description="Low complexity" evidence="1">
    <location>
        <begin position="168"/>
        <end position="187"/>
    </location>
</feature>
<feature type="transmembrane region" description="Helical" evidence="2">
    <location>
        <begin position="92"/>
        <end position="111"/>
    </location>
</feature>
<evidence type="ECO:0000313" key="5">
    <source>
        <dbReference type="Proteomes" id="UP000092460"/>
    </source>
</evidence>
<dbReference type="Gene3D" id="2.60.40.420">
    <property type="entry name" value="Cupredoxins - blue copper proteins"/>
    <property type="match status" value="1"/>
</dbReference>
<keyword evidence="5" id="KW-1185">Reference proteome</keyword>
<dbReference type="EMBL" id="JXJN01020689">
    <property type="status" value="NOT_ANNOTATED_CDS"/>
    <property type="molecule type" value="Genomic_DNA"/>
</dbReference>
<keyword evidence="2" id="KW-0472">Membrane</keyword>
<dbReference type="InterPro" id="IPR001117">
    <property type="entry name" value="Cu-oxidase_2nd"/>
</dbReference>
<evidence type="ECO:0000259" key="3">
    <source>
        <dbReference type="Pfam" id="PF00394"/>
    </source>
</evidence>
<dbReference type="STRING" id="67801.A0A1B0BUH1"/>
<dbReference type="EnsemblMetazoa" id="GPPI040894-RA">
    <property type="protein sequence ID" value="GPPI040894-PA"/>
    <property type="gene ID" value="GPPI040894"/>
</dbReference>